<organism evidence="7 8">
    <name type="scientific">Cohnella xylanilytica</name>
    <dbReference type="NCBI Taxonomy" id="557555"/>
    <lineage>
        <taxon>Bacteria</taxon>
        <taxon>Bacillati</taxon>
        <taxon>Bacillota</taxon>
        <taxon>Bacilli</taxon>
        <taxon>Bacillales</taxon>
        <taxon>Paenibacillaceae</taxon>
        <taxon>Cohnella</taxon>
    </lineage>
</organism>
<dbReference type="InterPro" id="IPR012337">
    <property type="entry name" value="RNaseH-like_sf"/>
</dbReference>
<dbReference type="InterPro" id="IPR036397">
    <property type="entry name" value="RNaseH_sf"/>
</dbReference>
<dbReference type="InterPro" id="IPR054353">
    <property type="entry name" value="IstA-like_C"/>
</dbReference>
<evidence type="ECO:0000259" key="5">
    <source>
        <dbReference type="PROSITE" id="PS50531"/>
    </source>
</evidence>
<dbReference type="InterPro" id="IPR001584">
    <property type="entry name" value="Integrase_cat-core"/>
</dbReference>
<feature type="domain" description="Integrase catalytic" evidence="6">
    <location>
        <begin position="112"/>
        <end position="287"/>
    </location>
</feature>
<proteinExistence type="inferred from homology"/>
<dbReference type="PROSITE" id="PS50531">
    <property type="entry name" value="HTH_IS21"/>
    <property type="match status" value="1"/>
</dbReference>
<dbReference type="InterPro" id="IPR017894">
    <property type="entry name" value="HTH_IS21_transposase_type"/>
</dbReference>
<dbReference type="Pfam" id="PF00665">
    <property type="entry name" value="rve"/>
    <property type="match status" value="1"/>
</dbReference>
<dbReference type="Gene3D" id="3.30.420.10">
    <property type="entry name" value="Ribonuclease H-like superfamily/Ribonuclease H"/>
    <property type="match status" value="1"/>
</dbReference>
<dbReference type="GO" id="GO:0003677">
    <property type="term" value="F:DNA binding"/>
    <property type="evidence" value="ECO:0007669"/>
    <property type="project" value="UniProtKB-KW"/>
</dbReference>
<comment type="caution">
    <text evidence="7">The sequence shown here is derived from an EMBL/GenBank/DDBJ whole genome shotgun (WGS) entry which is preliminary data.</text>
</comment>
<evidence type="ECO:0000256" key="1">
    <source>
        <dbReference type="ARBA" id="ARBA00009277"/>
    </source>
</evidence>
<dbReference type="SUPFAM" id="SSF53098">
    <property type="entry name" value="Ribonuclease H-like"/>
    <property type="match status" value="1"/>
</dbReference>
<dbReference type="PANTHER" id="PTHR35004:SF6">
    <property type="entry name" value="TRANSPOSASE"/>
    <property type="match status" value="1"/>
</dbReference>
<dbReference type="Pfam" id="PF13384">
    <property type="entry name" value="HTH_23"/>
    <property type="match status" value="1"/>
</dbReference>
<dbReference type="EMBL" id="JACJVR010000095">
    <property type="protein sequence ID" value="MBB6694474.1"/>
    <property type="molecule type" value="Genomic_DNA"/>
</dbReference>
<evidence type="ECO:0000313" key="8">
    <source>
        <dbReference type="Proteomes" id="UP000553776"/>
    </source>
</evidence>
<evidence type="ECO:0000313" key="7">
    <source>
        <dbReference type="EMBL" id="MBB6694474.1"/>
    </source>
</evidence>
<accession>A0A841U8P6</accession>
<evidence type="ECO:0000256" key="4">
    <source>
        <dbReference type="ARBA" id="ARBA00023172"/>
    </source>
</evidence>
<feature type="domain" description="HTH IS21-type" evidence="5">
    <location>
        <begin position="5"/>
        <end position="67"/>
    </location>
</feature>
<comment type="similarity">
    <text evidence="1">Belongs to the transposase IS21/IS408/IS1162 family.</text>
</comment>
<sequence>MVKNGEYFKMKDMRERGMSITQIADELGRDRKTVRKWLQADEPCGYPIRKPVAGKLDAYKDYIRKRMAEGCLNAMVILDEIRAKGYTGGSTMLRLFMQPLRPAVQSKATERFETQPGEQAQVDWGEFKVEQDGRMKRLYAFIMVLGYSRAMYVEFTEDSRLDSLMGCHTRAFTYFGGVTRTCLYDNMKTVVTGQDESGETIWNEPFTRFAGHYGFTLRRCKPYRARTKGKVENGVGYVRKNFWPRVSTFTGLQDLNAQARHWLNTIANQRLHGTTFRVPWEMWKEESLRPVTEVPFAYAERHPRKVSSDCYVSFEANRYTVPFQYVGSVVEIEDEKNGTLRFYCGGQLIAEHPKSMGRRQIVSNKKHFEGIRSTSSRPVGEPTPRYVPQAAPEVLERSLSVYDSLMEEAVLQ</sequence>
<keyword evidence="4" id="KW-0233">DNA recombination</keyword>
<dbReference type="GO" id="GO:0032196">
    <property type="term" value="P:transposition"/>
    <property type="evidence" value="ECO:0007669"/>
    <property type="project" value="UniProtKB-KW"/>
</dbReference>
<evidence type="ECO:0000259" key="6">
    <source>
        <dbReference type="PROSITE" id="PS50994"/>
    </source>
</evidence>
<dbReference type="GO" id="GO:0006310">
    <property type="term" value="P:DNA recombination"/>
    <property type="evidence" value="ECO:0007669"/>
    <property type="project" value="UniProtKB-KW"/>
</dbReference>
<dbReference type="AlphaFoldDB" id="A0A841U8P6"/>
<dbReference type="GO" id="GO:0015074">
    <property type="term" value="P:DNA integration"/>
    <property type="evidence" value="ECO:0007669"/>
    <property type="project" value="InterPro"/>
</dbReference>
<gene>
    <name evidence="7" type="ORF">H7B90_24065</name>
</gene>
<dbReference type="PANTHER" id="PTHR35004">
    <property type="entry name" value="TRANSPOSASE RV3428C-RELATED"/>
    <property type="match status" value="1"/>
</dbReference>
<dbReference type="Pfam" id="PF22483">
    <property type="entry name" value="Mu-transpos_C_2"/>
    <property type="match status" value="1"/>
</dbReference>
<reference evidence="7 8" key="1">
    <citation type="submission" date="2020-08" db="EMBL/GenBank/DDBJ databases">
        <title>Cohnella phylogeny.</title>
        <authorList>
            <person name="Dunlap C."/>
        </authorList>
    </citation>
    <scope>NUCLEOTIDE SEQUENCE [LARGE SCALE GENOMIC DNA]</scope>
    <source>
        <strain evidence="7 8">DSM 25239</strain>
    </source>
</reference>
<dbReference type="PROSITE" id="PS50994">
    <property type="entry name" value="INTEGRASE"/>
    <property type="match status" value="1"/>
</dbReference>
<name>A0A841U8P6_9BACL</name>
<keyword evidence="3" id="KW-0238">DNA-binding</keyword>
<evidence type="ECO:0000256" key="3">
    <source>
        <dbReference type="ARBA" id="ARBA00023125"/>
    </source>
</evidence>
<dbReference type="Gene3D" id="1.10.10.60">
    <property type="entry name" value="Homeodomain-like"/>
    <property type="match status" value="1"/>
</dbReference>
<evidence type="ECO:0000256" key="2">
    <source>
        <dbReference type="ARBA" id="ARBA00022578"/>
    </source>
</evidence>
<protein>
    <submittedName>
        <fullName evidence="7">IS21 family transposase</fullName>
    </submittedName>
</protein>
<keyword evidence="8" id="KW-1185">Reference proteome</keyword>
<dbReference type="NCBIfam" id="NF033546">
    <property type="entry name" value="transpos_IS21"/>
    <property type="match status" value="1"/>
</dbReference>
<dbReference type="Proteomes" id="UP000553776">
    <property type="component" value="Unassembled WGS sequence"/>
</dbReference>
<keyword evidence="2" id="KW-0815">Transposition</keyword>